<reference evidence="4" key="1">
    <citation type="submission" date="2018-06" db="EMBL/GenBank/DDBJ databases">
        <authorList>
            <person name="Zhirakovskaya E."/>
        </authorList>
    </citation>
    <scope>NUCLEOTIDE SEQUENCE</scope>
</reference>
<gene>
    <name evidence="4" type="ORF">MNBD_GAMMA10-2515</name>
</gene>
<evidence type="ECO:0000256" key="1">
    <source>
        <dbReference type="ARBA" id="ARBA00022737"/>
    </source>
</evidence>
<protein>
    <submittedName>
        <fullName evidence="4">TPR domain protein, putative component of TonB system</fullName>
    </submittedName>
</protein>
<evidence type="ECO:0000313" key="4">
    <source>
        <dbReference type="EMBL" id="VAW62221.1"/>
    </source>
</evidence>
<evidence type="ECO:0000259" key="3">
    <source>
        <dbReference type="PROSITE" id="PS50987"/>
    </source>
</evidence>
<dbReference type="Pfam" id="PF13181">
    <property type="entry name" value="TPR_8"/>
    <property type="match status" value="1"/>
</dbReference>
<dbReference type="PROSITE" id="PS50987">
    <property type="entry name" value="HTH_ARSR_2"/>
    <property type="match status" value="1"/>
</dbReference>
<dbReference type="SUPFAM" id="SSF52540">
    <property type="entry name" value="P-loop containing nucleoside triphosphate hydrolases"/>
    <property type="match status" value="1"/>
</dbReference>
<dbReference type="InterPro" id="IPR036388">
    <property type="entry name" value="WH-like_DNA-bd_sf"/>
</dbReference>
<sequence length="956" mass="109727">MSEQAFISLFTPGLSQPEDLEAILVQRHEILDDTVERVRESATTGNKHHLLFVGPRGTGKTHLVTLLVHRLGQDADLDNNLRIAWLNEDETSTTLRDFLQRIYLALHKRYPDEYSKESLDPMYDLEQEAAARQYLIHLLLDKLQQCTLLVVVENLDALFEGLKKAGQQDLRAFIQENPVLSIIATAQKLTDDIKKRKSAFFGFFQTDYLNALSVDEATELLGKIAILNKQPDIATFLKSVTGRARIRALYHLSRGNHRIYIALSKLITHDSINTLVDLFSRMIDKMTPYYQERIRWLSPQQRKIVEYLCTSERPCTVKKISRYLFLTQQSISGQLKDLRDKGYVLSTQRGRESLYEISEPLMRICVEAKENQVNAPLRILVDFLRIWYDKQEIFDRLKGCNSVGLEYLYLASANEKNLTYGNLRAQLLVENFSTDLNDEQWRRLKNYSCESEGLALAYGNWERGDSEQAILDLQSIIEKNRDTDNPVKLSAWALLGEIYYQEEAFKLAIDCLNSALELPGLTVFQATQVYFNRGLTYERLEDLEEAITDYSAIVDMENSPVDQVIKALEYRSVIYEKTGDLEKSINDYSSIIDMMDASDDLFRKALLNRSFLYEQQGDYEKAISGLNDYISLPDISLERVNQVRFNMGAIHGKHKYYEKAIVEYTYILKQSVKDINITMKALFSRGMAYGLSGDLDKAITDLYNFINLDNVSPEKLVDAYILRGSLQAKAGNIEKALVDFETVNNLKVVTREQAATAYISQGVIYWKQNKAEKSEQMFKKTLQLVEDISIELRLNVYFNLAVIYISGGRWSLAMQMFDAGLKESSNSDNQLNDSVAVIEAFFESNLTPKIRLERIIALVQIYLDNNVISLLGEALIRHLGDVFTSEDELPATDNLEQWALAWEDSLSRIETSRLFMRIFRTGVDFLKSENKDRGILLDLNQEERKILEQAMGLDDE</sequence>
<dbReference type="GO" id="GO:0046813">
    <property type="term" value="P:receptor-mediated virion attachment to host cell"/>
    <property type="evidence" value="ECO:0007669"/>
    <property type="project" value="TreeGrafter"/>
</dbReference>
<dbReference type="InterPro" id="IPR027417">
    <property type="entry name" value="P-loop_NTPase"/>
</dbReference>
<dbReference type="InterPro" id="IPR036390">
    <property type="entry name" value="WH_DNA-bd_sf"/>
</dbReference>
<accession>A0A3B0X390</accession>
<name>A0A3B0X390_9ZZZZ</name>
<dbReference type="Pfam" id="PF13174">
    <property type="entry name" value="TPR_6"/>
    <property type="match status" value="1"/>
</dbReference>
<keyword evidence="1" id="KW-0677">Repeat</keyword>
<evidence type="ECO:0000256" key="2">
    <source>
        <dbReference type="ARBA" id="ARBA00022803"/>
    </source>
</evidence>
<dbReference type="GO" id="GO:0016887">
    <property type="term" value="F:ATP hydrolysis activity"/>
    <property type="evidence" value="ECO:0007669"/>
    <property type="project" value="InterPro"/>
</dbReference>
<proteinExistence type="predicted"/>
<dbReference type="SUPFAM" id="SSF48452">
    <property type="entry name" value="TPR-like"/>
    <property type="match status" value="1"/>
</dbReference>
<dbReference type="InterPro" id="IPR050498">
    <property type="entry name" value="Ycf3"/>
</dbReference>
<dbReference type="InterPro" id="IPR049945">
    <property type="entry name" value="AAA_22"/>
</dbReference>
<dbReference type="PANTHER" id="PTHR44858">
    <property type="entry name" value="TETRATRICOPEPTIDE REPEAT PROTEIN 6"/>
    <property type="match status" value="1"/>
</dbReference>
<dbReference type="Gene3D" id="1.25.40.10">
    <property type="entry name" value="Tetratricopeptide repeat domain"/>
    <property type="match status" value="3"/>
</dbReference>
<dbReference type="EMBL" id="UOFJ01000067">
    <property type="protein sequence ID" value="VAW62221.1"/>
    <property type="molecule type" value="Genomic_DNA"/>
</dbReference>
<dbReference type="CDD" id="cd00090">
    <property type="entry name" value="HTH_ARSR"/>
    <property type="match status" value="1"/>
</dbReference>
<dbReference type="GO" id="GO:0009279">
    <property type="term" value="C:cell outer membrane"/>
    <property type="evidence" value="ECO:0007669"/>
    <property type="project" value="TreeGrafter"/>
</dbReference>
<dbReference type="InterPro" id="IPR019734">
    <property type="entry name" value="TPR_rpt"/>
</dbReference>
<dbReference type="GO" id="GO:0003700">
    <property type="term" value="F:DNA-binding transcription factor activity"/>
    <property type="evidence" value="ECO:0007669"/>
    <property type="project" value="InterPro"/>
</dbReference>
<organism evidence="4">
    <name type="scientific">hydrothermal vent metagenome</name>
    <dbReference type="NCBI Taxonomy" id="652676"/>
    <lineage>
        <taxon>unclassified sequences</taxon>
        <taxon>metagenomes</taxon>
        <taxon>ecological metagenomes</taxon>
    </lineage>
</organism>
<dbReference type="Pfam" id="PF13401">
    <property type="entry name" value="AAA_22"/>
    <property type="match status" value="1"/>
</dbReference>
<dbReference type="Pfam" id="PF01022">
    <property type="entry name" value="HTH_5"/>
    <property type="match status" value="1"/>
</dbReference>
<dbReference type="InterPro" id="IPR011991">
    <property type="entry name" value="ArsR-like_HTH"/>
</dbReference>
<dbReference type="AlphaFoldDB" id="A0A3B0X390"/>
<dbReference type="SMART" id="SM00028">
    <property type="entry name" value="TPR"/>
    <property type="match status" value="9"/>
</dbReference>
<feature type="domain" description="HTH arsR-type" evidence="3">
    <location>
        <begin position="282"/>
        <end position="377"/>
    </location>
</feature>
<dbReference type="InterPro" id="IPR001845">
    <property type="entry name" value="HTH_ArsR_DNA-bd_dom"/>
</dbReference>
<dbReference type="SMART" id="SM00418">
    <property type="entry name" value="HTH_ARSR"/>
    <property type="match status" value="1"/>
</dbReference>
<keyword evidence="2" id="KW-0802">TPR repeat</keyword>
<dbReference type="PROSITE" id="PS50005">
    <property type="entry name" value="TPR"/>
    <property type="match status" value="2"/>
</dbReference>
<dbReference type="SUPFAM" id="SSF46785">
    <property type="entry name" value="Winged helix' DNA-binding domain"/>
    <property type="match status" value="1"/>
</dbReference>
<dbReference type="Pfam" id="PF13432">
    <property type="entry name" value="TPR_16"/>
    <property type="match status" value="1"/>
</dbReference>
<dbReference type="Gene3D" id="3.40.50.300">
    <property type="entry name" value="P-loop containing nucleotide triphosphate hydrolases"/>
    <property type="match status" value="1"/>
</dbReference>
<dbReference type="Gene3D" id="1.10.10.10">
    <property type="entry name" value="Winged helix-like DNA-binding domain superfamily/Winged helix DNA-binding domain"/>
    <property type="match status" value="1"/>
</dbReference>
<dbReference type="PANTHER" id="PTHR44858:SF1">
    <property type="entry name" value="UDP-N-ACETYLGLUCOSAMINE--PEPTIDE N-ACETYLGLUCOSAMINYLTRANSFERASE SPINDLY-RELATED"/>
    <property type="match status" value="1"/>
</dbReference>
<dbReference type="InterPro" id="IPR011990">
    <property type="entry name" value="TPR-like_helical_dom_sf"/>
</dbReference>